<dbReference type="Proteomes" id="UP001381693">
    <property type="component" value="Unassembled WGS sequence"/>
</dbReference>
<dbReference type="AlphaFoldDB" id="A0AAN8ZU62"/>
<reference evidence="2 3" key="1">
    <citation type="submission" date="2023-11" db="EMBL/GenBank/DDBJ databases">
        <title>Halocaridina rubra genome assembly.</title>
        <authorList>
            <person name="Smith C."/>
        </authorList>
    </citation>
    <scope>NUCLEOTIDE SEQUENCE [LARGE SCALE GENOMIC DNA]</scope>
    <source>
        <strain evidence="2">EP-1</strain>
        <tissue evidence="2">Whole</tissue>
    </source>
</reference>
<comment type="caution">
    <text evidence="2">The sequence shown here is derived from an EMBL/GenBank/DDBJ whole genome shotgun (WGS) entry which is preliminary data.</text>
</comment>
<keyword evidence="3" id="KW-1185">Reference proteome</keyword>
<dbReference type="EMBL" id="JAXCGZ010022150">
    <property type="protein sequence ID" value="KAK7036804.1"/>
    <property type="molecule type" value="Genomic_DNA"/>
</dbReference>
<feature type="region of interest" description="Disordered" evidence="1">
    <location>
        <begin position="30"/>
        <end position="49"/>
    </location>
</feature>
<sequence>MLSQTPQPLKRHGSDEQAVAQLGTGIHTGDLGNAGIHQGGHSVTSNKLDCDPPYRKFLKGKRQSRMKIVSYAADHVKLVLRKDKSGVGL</sequence>
<accession>A0AAN8ZU62</accession>
<name>A0AAN8ZU62_HALRR</name>
<evidence type="ECO:0000313" key="3">
    <source>
        <dbReference type="Proteomes" id="UP001381693"/>
    </source>
</evidence>
<proteinExistence type="predicted"/>
<evidence type="ECO:0000313" key="2">
    <source>
        <dbReference type="EMBL" id="KAK7036804.1"/>
    </source>
</evidence>
<evidence type="ECO:0000256" key="1">
    <source>
        <dbReference type="SAM" id="MobiDB-lite"/>
    </source>
</evidence>
<gene>
    <name evidence="2" type="ORF">SK128_017243</name>
</gene>
<organism evidence="2 3">
    <name type="scientific">Halocaridina rubra</name>
    <name type="common">Hawaiian red shrimp</name>
    <dbReference type="NCBI Taxonomy" id="373956"/>
    <lineage>
        <taxon>Eukaryota</taxon>
        <taxon>Metazoa</taxon>
        <taxon>Ecdysozoa</taxon>
        <taxon>Arthropoda</taxon>
        <taxon>Crustacea</taxon>
        <taxon>Multicrustacea</taxon>
        <taxon>Malacostraca</taxon>
        <taxon>Eumalacostraca</taxon>
        <taxon>Eucarida</taxon>
        <taxon>Decapoda</taxon>
        <taxon>Pleocyemata</taxon>
        <taxon>Caridea</taxon>
        <taxon>Atyoidea</taxon>
        <taxon>Atyidae</taxon>
        <taxon>Halocaridina</taxon>
    </lineage>
</organism>
<protein>
    <submittedName>
        <fullName evidence="2">Uncharacterized protein</fullName>
    </submittedName>
</protein>